<feature type="domain" description="Transcriptional regulator HTH-type FeoC" evidence="1">
    <location>
        <begin position="3"/>
        <end position="54"/>
    </location>
</feature>
<dbReference type="InterPro" id="IPR015102">
    <property type="entry name" value="Tscrpt_reg_HTH_FeoC"/>
</dbReference>
<dbReference type="InterPro" id="IPR036390">
    <property type="entry name" value="WH_DNA-bd_sf"/>
</dbReference>
<dbReference type="EMBL" id="CAKLDI010000001">
    <property type="protein sequence ID" value="CAH0533870.1"/>
    <property type="molecule type" value="Genomic_DNA"/>
</dbReference>
<dbReference type="InterPro" id="IPR036388">
    <property type="entry name" value="WH-like_DNA-bd_sf"/>
</dbReference>
<proteinExistence type="predicted"/>
<dbReference type="Gene3D" id="1.10.10.10">
    <property type="entry name" value="Winged helix-like DNA-binding domain superfamily/Winged helix DNA-binding domain"/>
    <property type="match status" value="1"/>
</dbReference>
<evidence type="ECO:0000313" key="2">
    <source>
        <dbReference type="EMBL" id="CAH0533870.1"/>
    </source>
</evidence>
<name>A0ABM8ZU96_9VIBR</name>
<accession>A0ABM8ZU96</accession>
<dbReference type="RefSeq" id="WP_237466286.1">
    <property type="nucleotide sequence ID" value="NZ_CAKLDI010000001.1"/>
</dbReference>
<comment type="caution">
    <text evidence="2">The sequence shown here is derived from an EMBL/GenBank/DDBJ whole genome shotgun (WGS) entry which is preliminary data.</text>
</comment>
<evidence type="ECO:0000259" key="1">
    <source>
        <dbReference type="Pfam" id="PF09012"/>
    </source>
</evidence>
<organism evidence="2 3">
    <name type="scientific">Vibrio stylophorae</name>
    <dbReference type="NCBI Taxonomy" id="659351"/>
    <lineage>
        <taxon>Bacteria</taxon>
        <taxon>Pseudomonadati</taxon>
        <taxon>Pseudomonadota</taxon>
        <taxon>Gammaproteobacteria</taxon>
        <taxon>Vibrionales</taxon>
        <taxon>Vibrionaceae</taxon>
        <taxon>Vibrio</taxon>
    </lineage>
</organism>
<evidence type="ECO:0000313" key="3">
    <source>
        <dbReference type="Proteomes" id="UP000838672"/>
    </source>
</evidence>
<dbReference type="Proteomes" id="UP000838672">
    <property type="component" value="Unassembled WGS sequence"/>
</dbReference>
<dbReference type="SUPFAM" id="SSF46785">
    <property type="entry name" value="Winged helix' DNA-binding domain"/>
    <property type="match status" value="1"/>
</dbReference>
<dbReference type="Pfam" id="PF09012">
    <property type="entry name" value="FeoC"/>
    <property type="match status" value="1"/>
</dbReference>
<protein>
    <recommendedName>
        <fullName evidence="1">Transcriptional regulator HTH-type FeoC domain-containing protein</fullName>
    </recommendedName>
</protein>
<reference evidence="2" key="1">
    <citation type="submission" date="2021-11" db="EMBL/GenBank/DDBJ databases">
        <authorList>
            <person name="Rodrigo-Torres L."/>
            <person name="Arahal R. D."/>
            <person name="Lucena T."/>
        </authorList>
    </citation>
    <scope>NUCLEOTIDE SEQUENCE</scope>
    <source>
        <strain evidence="2">CECT 7929</strain>
    </source>
</reference>
<gene>
    <name evidence="2" type="ORF">VST7929_01746</name>
</gene>
<sequence>MIMQSLFGYLNANGRTSRAKLAQHFALSEDGVDVMLERYMARGKVSKELYQRRCDKVPLVYYKPVAENELSIVCMH</sequence>
<keyword evidence="3" id="KW-1185">Reference proteome</keyword>